<feature type="compositionally biased region" description="Acidic residues" evidence="2">
    <location>
        <begin position="398"/>
        <end position="407"/>
    </location>
</feature>
<comment type="similarity">
    <text evidence="1">Belongs to the PPP4R2 family.</text>
</comment>
<dbReference type="Proteomes" id="UP000469559">
    <property type="component" value="Unassembled WGS sequence"/>
</dbReference>
<dbReference type="GO" id="GO:0019888">
    <property type="term" value="F:protein phosphatase regulator activity"/>
    <property type="evidence" value="ECO:0007669"/>
    <property type="project" value="InterPro"/>
</dbReference>
<dbReference type="EMBL" id="QGMF01000835">
    <property type="protein sequence ID" value="TVY13850.1"/>
    <property type="molecule type" value="Genomic_DNA"/>
</dbReference>
<proteinExistence type="inferred from homology"/>
<evidence type="ECO:0000256" key="1">
    <source>
        <dbReference type="ARBA" id="ARBA00009207"/>
    </source>
</evidence>
<name>A0A8T9B1J8_9HELO</name>
<dbReference type="InterPro" id="IPR015267">
    <property type="entry name" value="PPP4R2"/>
</dbReference>
<dbReference type="Pfam" id="PF09184">
    <property type="entry name" value="PPP4R2"/>
    <property type="match status" value="1"/>
</dbReference>
<feature type="region of interest" description="Disordered" evidence="2">
    <location>
        <begin position="211"/>
        <end position="242"/>
    </location>
</feature>
<feature type="region of interest" description="Disordered" evidence="2">
    <location>
        <begin position="294"/>
        <end position="438"/>
    </location>
</feature>
<dbReference type="GO" id="GO:0030289">
    <property type="term" value="C:protein phosphatase 4 complex"/>
    <property type="evidence" value="ECO:0007669"/>
    <property type="project" value="InterPro"/>
</dbReference>
<evidence type="ECO:0000313" key="3">
    <source>
        <dbReference type="EMBL" id="TVY13850.1"/>
    </source>
</evidence>
<feature type="compositionally biased region" description="Basic and acidic residues" evidence="2">
    <location>
        <begin position="379"/>
        <end position="397"/>
    </location>
</feature>
<gene>
    <name evidence="3" type="ORF">LARI1_G006918</name>
</gene>
<dbReference type="PANTHER" id="PTHR16487">
    <property type="entry name" value="PPP4R2-RELATED PROTEIN"/>
    <property type="match status" value="1"/>
</dbReference>
<evidence type="ECO:0000256" key="2">
    <source>
        <dbReference type="SAM" id="MobiDB-lite"/>
    </source>
</evidence>
<sequence>MDLDTDNEVLQALADGKSMDYELWPGLLSRLIPRLEKIAKTEFPVPAPPPSESSSQIPSSPPTQPKKDDPSSQTSTDSFDKENASPQSKLNSLSLQTQALLTSITTTLQSLFSKHPPHTIQRLAELILTPRKHYRTLTTYLHAVDRVVHVSSGAHIFPLPPVITNPSPAVSNGSSTLDPLSISWGNPATAQSNLGSDESLGGALLTPIPWLSKNGSRSGTHSPLEGEVKTESTEMIDGPNGLGGIETVSVSVNGISSATKESPASGTDAVLRAEGGVTQGELLRQEQKAGVVPATQLGPRGTGDGEGMGEDDEAPHARGPEEIGMEDTGPQAASSGIERTGPGISMGIDVEAAVGRKAEVKNGDEDAKKEDELQAPSTPKRDAEEEIGADEKRVKEDVTEEDEDDMVLVDADGKTEDVKKIGDEDENKGSDAVDATTV</sequence>
<protein>
    <submittedName>
        <fullName evidence="3">Uncharacterized protein</fullName>
    </submittedName>
</protein>
<feature type="compositionally biased region" description="Basic and acidic residues" evidence="2">
    <location>
        <begin position="411"/>
        <end position="431"/>
    </location>
</feature>
<dbReference type="GO" id="GO:0005634">
    <property type="term" value="C:nucleus"/>
    <property type="evidence" value="ECO:0007669"/>
    <property type="project" value="TreeGrafter"/>
</dbReference>
<dbReference type="PANTHER" id="PTHR16487:SF0">
    <property type="entry name" value="PROTEIN PHOSPHATASE 4 REGULATORY SUBUNIT 2-RELATED"/>
    <property type="match status" value="1"/>
</dbReference>
<accession>A0A8T9B1J8</accession>
<reference evidence="3 4" key="1">
    <citation type="submission" date="2018-05" db="EMBL/GenBank/DDBJ databases">
        <title>Whole genome sequencing for identification of molecular markers to develop diagnostic detection tools for the regulated plant pathogen Lachnellula willkommii.</title>
        <authorList>
            <person name="Giroux E."/>
            <person name="Bilodeau G."/>
        </authorList>
    </citation>
    <scope>NUCLEOTIDE SEQUENCE [LARGE SCALE GENOMIC DNA]</scope>
    <source>
        <strain evidence="3 4">CBS 203.66</strain>
    </source>
</reference>
<organism evidence="3 4">
    <name type="scientific">Lachnellula arida</name>
    <dbReference type="NCBI Taxonomy" id="1316785"/>
    <lineage>
        <taxon>Eukaryota</taxon>
        <taxon>Fungi</taxon>
        <taxon>Dikarya</taxon>
        <taxon>Ascomycota</taxon>
        <taxon>Pezizomycotina</taxon>
        <taxon>Leotiomycetes</taxon>
        <taxon>Helotiales</taxon>
        <taxon>Lachnaceae</taxon>
        <taxon>Lachnellula</taxon>
    </lineage>
</organism>
<feature type="compositionally biased region" description="Basic and acidic residues" evidence="2">
    <location>
        <begin position="354"/>
        <end position="372"/>
    </location>
</feature>
<evidence type="ECO:0000313" key="4">
    <source>
        <dbReference type="Proteomes" id="UP000469559"/>
    </source>
</evidence>
<keyword evidence="4" id="KW-1185">Reference proteome</keyword>
<feature type="region of interest" description="Disordered" evidence="2">
    <location>
        <begin position="42"/>
        <end position="91"/>
    </location>
</feature>
<dbReference type="AlphaFoldDB" id="A0A8T9B1J8"/>
<comment type="caution">
    <text evidence="3">The sequence shown here is derived from an EMBL/GenBank/DDBJ whole genome shotgun (WGS) entry which is preliminary data.</text>
</comment>
<dbReference type="OrthoDB" id="341898at2759"/>
<dbReference type="GO" id="GO:0005737">
    <property type="term" value="C:cytoplasm"/>
    <property type="evidence" value="ECO:0007669"/>
    <property type="project" value="TreeGrafter"/>
</dbReference>